<dbReference type="NCBIfam" id="NF001109">
    <property type="entry name" value="PRK00136.1"/>
    <property type="match status" value="1"/>
</dbReference>
<dbReference type="PROSITE" id="PS00053">
    <property type="entry name" value="RIBOSOMAL_S8"/>
    <property type="match status" value="1"/>
</dbReference>
<evidence type="ECO:0000256" key="6">
    <source>
        <dbReference type="RuleBase" id="RU003660"/>
    </source>
</evidence>
<comment type="similarity">
    <text evidence="1 5 6">Belongs to the universal ribosomal protein uS8 family.</text>
</comment>
<comment type="subunit">
    <text evidence="5">Part of the 30S ribosomal subunit. Contacts proteins S5 and S12.</text>
</comment>
<dbReference type="GO" id="GO:0005737">
    <property type="term" value="C:cytoplasm"/>
    <property type="evidence" value="ECO:0007669"/>
    <property type="project" value="UniProtKB-ARBA"/>
</dbReference>
<keyword evidence="2 5" id="KW-0689">Ribosomal protein</keyword>
<dbReference type="InterPro" id="IPR047863">
    <property type="entry name" value="Ribosomal_uS8_CS"/>
</dbReference>
<name>A0A1F5P5G1_9BACT</name>
<dbReference type="Proteomes" id="UP000176786">
    <property type="component" value="Unassembled WGS sequence"/>
</dbReference>
<protein>
    <recommendedName>
        <fullName evidence="4 5">Small ribosomal subunit protein uS8</fullName>
    </recommendedName>
</protein>
<dbReference type="GO" id="GO:0003735">
    <property type="term" value="F:structural constituent of ribosome"/>
    <property type="evidence" value="ECO:0007669"/>
    <property type="project" value="InterPro"/>
</dbReference>
<dbReference type="Gene3D" id="3.30.1370.30">
    <property type="match status" value="1"/>
</dbReference>
<comment type="caution">
    <text evidence="7">The sequence shown here is derived from an EMBL/GenBank/DDBJ whole genome shotgun (WGS) entry which is preliminary data.</text>
</comment>
<keyword evidence="5" id="KW-0699">rRNA-binding</keyword>
<dbReference type="HAMAP" id="MF_01302_B">
    <property type="entry name" value="Ribosomal_uS8_B"/>
    <property type="match status" value="1"/>
</dbReference>
<comment type="function">
    <text evidence="5">One of the primary rRNA binding proteins, it binds directly to 16S rRNA central domain where it helps coordinate assembly of the platform of the 30S subunit.</text>
</comment>
<evidence type="ECO:0000256" key="2">
    <source>
        <dbReference type="ARBA" id="ARBA00022980"/>
    </source>
</evidence>
<keyword evidence="5" id="KW-0694">RNA-binding</keyword>
<dbReference type="EMBL" id="MFES01000027">
    <property type="protein sequence ID" value="OGE85102.1"/>
    <property type="molecule type" value="Genomic_DNA"/>
</dbReference>
<dbReference type="AlphaFoldDB" id="A0A1F5P5G1"/>
<dbReference type="GO" id="GO:0006412">
    <property type="term" value="P:translation"/>
    <property type="evidence" value="ECO:0007669"/>
    <property type="project" value="UniProtKB-UniRule"/>
</dbReference>
<dbReference type="GO" id="GO:0019843">
    <property type="term" value="F:rRNA binding"/>
    <property type="evidence" value="ECO:0007669"/>
    <property type="project" value="UniProtKB-UniRule"/>
</dbReference>
<dbReference type="Gene3D" id="3.30.1490.10">
    <property type="match status" value="1"/>
</dbReference>
<dbReference type="GO" id="GO:1990904">
    <property type="term" value="C:ribonucleoprotein complex"/>
    <property type="evidence" value="ECO:0007669"/>
    <property type="project" value="UniProtKB-KW"/>
</dbReference>
<dbReference type="FunFam" id="3.30.1490.10:FF:000001">
    <property type="entry name" value="30S ribosomal protein S8"/>
    <property type="match status" value="1"/>
</dbReference>
<evidence type="ECO:0000256" key="1">
    <source>
        <dbReference type="ARBA" id="ARBA00006471"/>
    </source>
</evidence>
<evidence type="ECO:0000313" key="7">
    <source>
        <dbReference type="EMBL" id="OGE85102.1"/>
    </source>
</evidence>
<evidence type="ECO:0000256" key="4">
    <source>
        <dbReference type="ARBA" id="ARBA00035258"/>
    </source>
</evidence>
<sequence length="131" mass="14584">MMTDPISDMLTRIRNAVAVNKTAVVMPYSKFKHNFARLLVAEGWLSEVFVREQTGKKMLGVGIKYGNNKNPIISGLKRVSKPGQRIYARFDGIPRARSGLGITVVSTSKGLMTDRQAYRDKIGGEVIAQIW</sequence>
<dbReference type="InterPro" id="IPR035987">
    <property type="entry name" value="Ribosomal_uS8_sf"/>
</dbReference>
<dbReference type="STRING" id="1817832.A3J48_02925"/>
<dbReference type="Pfam" id="PF00410">
    <property type="entry name" value="Ribosomal_S8"/>
    <property type="match status" value="1"/>
</dbReference>
<dbReference type="InterPro" id="IPR000630">
    <property type="entry name" value="Ribosomal_uS8"/>
</dbReference>
<evidence type="ECO:0000256" key="3">
    <source>
        <dbReference type="ARBA" id="ARBA00023274"/>
    </source>
</evidence>
<keyword evidence="3 5" id="KW-0687">Ribonucleoprotein</keyword>
<dbReference type="GO" id="GO:0005840">
    <property type="term" value="C:ribosome"/>
    <property type="evidence" value="ECO:0007669"/>
    <property type="project" value="UniProtKB-KW"/>
</dbReference>
<dbReference type="SUPFAM" id="SSF56047">
    <property type="entry name" value="Ribosomal protein S8"/>
    <property type="match status" value="1"/>
</dbReference>
<accession>A0A1F5P5G1</accession>
<reference evidence="7 8" key="1">
    <citation type="journal article" date="2016" name="Nat. Commun.">
        <title>Thousands of microbial genomes shed light on interconnected biogeochemical processes in an aquifer system.</title>
        <authorList>
            <person name="Anantharaman K."/>
            <person name="Brown C.T."/>
            <person name="Hug L.A."/>
            <person name="Sharon I."/>
            <person name="Castelle C.J."/>
            <person name="Probst A.J."/>
            <person name="Thomas B.C."/>
            <person name="Singh A."/>
            <person name="Wilkins M.J."/>
            <person name="Karaoz U."/>
            <person name="Brodie E.L."/>
            <person name="Williams K.H."/>
            <person name="Hubbard S.S."/>
            <person name="Banfield J.F."/>
        </authorList>
    </citation>
    <scope>NUCLEOTIDE SEQUENCE [LARGE SCALE GENOMIC DNA]</scope>
</reference>
<organism evidence="7 8">
    <name type="scientific">Candidatus Doudnabacteria bacterium RIFCSPHIGHO2_02_FULL_46_11</name>
    <dbReference type="NCBI Taxonomy" id="1817832"/>
    <lineage>
        <taxon>Bacteria</taxon>
        <taxon>Candidatus Doudnaibacteriota</taxon>
    </lineage>
</organism>
<dbReference type="PANTHER" id="PTHR11758">
    <property type="entry name" value="40S RIBOSOMAL PROTEIN S15A"/>
    <property type="match status" value="1"/>
</dbReference>
<gene>
    <name evidence="5" type="primary">rpsH</name>
    <name evidence="7" type="ORF">A3J48_02925</name>
</gene>
<proteinExistence type="inferred from homology"/>
<evidence type="ECO:0000313" key="8">
    <source>
        <dbReference type="Proteomes" id="UP000176786"/>
    </source>
</evidence>
<evidence type="ECO:0000256" key="5">
    <source>
        <dbReference type="HAMAP-Rule" id="MF_01302"/>
    </source>
</evidence>